<dbReference type="CDD" id="cd22157">
    <property type="entry name" value="F-box_AtFBW1-like"/>
    <property type="match status" value="1"/>
</dbReference>
<evidence type="ECO:0000313" key="2">
    <source>
        <dbReference type="EMBL" id="CAI9117939.1"/>
    </source>
</evidence>
<accession>A0AAV1EE38</accession>
<feature type="domain" description="F-box" evidence="1">
    <location>
        <begin position="7"/>
        <end position="53"/>
    </location>
</feature>
<dbReference type="Pfam" id="PF00646">
    <property type="entry name" value="F-box"/>
    <property type="match status" value="1"/>
</dbReference>
<dbReference type="InterPro" id="IPR017451">
    <property type="entry name" value="F-box-assoc_interact_dom"/>
</dbReference>
<dbReference type="PROSITE" id="PS50181">
    <property type="entry name" value="FBOX"/>
    <property type="match status" value="1"/>
</dbReference>
<dbReference type="Proteomes" id="UP001161247">
    <property type="component" value="Chromosome 9"/>
</dbReference>
<sequence>MSGTSGEKSFRTFPDELIIESLTWLPAKTLLRFRCVSKSWRSAILTPKFIKAHLRNSCKRDDYAHHRVIFRCGTSYGETKVLNDDIRYFPLAPALFGDVNTPIESTPVEDPVMNSSEGRIVGSSNGIVCVCVRNDVFFWNPAIGKFKKLPQFRTLSRKWELCRVMFEYNEVDDDYQVCIVDFGEKWIALYSGNTNSWREIQGFVTESGPCYFFVRGKLYWEKAGVFQGDLVVCCFHRTSHIDMWLWKEPGLRQFCTKVLLVPKLKDPSRKKFCVPIFMSKDGKILLSTGRSWLILTQ</sequence>
<keyword evidence="3" id="KW-1185">Reference proteome</keyword>
<dbReference type="PANTHER" id="PTHR31672:SF13">
    <property type="entry name" value="F-BOX PROTEIN CPR30-LIKE"/>
    <property type="match status" value="1"/>
</dbReference>
<gene>
    <name evidence="2" type="ORF">OLC1_LOCUS23923</name>
</gene>
<dbReference type="PANTHER" id="PTHR31672">
    <property type="entry name" value="BNACNNG10540D PROTEIN"/>
    <property type="match status" value="1"/>
</dbReference>
<dbReference type="InterPro" id="IPR013187">
    <property type="entry name" value="F-box-assoc_dom_typ3"/>
</dbReference>
<dbReference type="InterPro" id="IPR001810">
    <property type="entry name" value="F-box_dom"/>
</dbReference>
<dbReference type="Pfam" id="PF08268">
    <property type="entry name" value="FBA_3"/>
    <property type="match status" value="1"/>
</dbReference>
<dbReference type="EMBL" id="OX459126">
    <property type="protein sequence ID" value="CAI9117939.1"/>
    <property type="molecule type" value="Genomic_DNA"/>
</dbReference>
<dbReference type="InterPro" id="IPR050796">
    <property type="entry name" value="SCF_F-box_component"/>
</dbReference>
<evidence type="ECO:0000313" key="3">
    <source>
        <dbReference type="Proteomes" id="UP001161247"/>
    </source>
</evidence>
<reference evidence="2" key="1">
    <citation type="submission" date="2023-03" db="EMBL/GenBank/DDBJ databases">
        <authorList>
            <person name="Julca I."/>
        </authorList>
    </citation>
    <scope>NUCLEOTIDE SEQUENCE</scope>
</reference>
<organism evidence="2 3">
    <name type="scientific">Oldenlandia corymbosa var. corymbosa</name>
    <dbReference type="NCBI Taxonomy" id="529605"/>
    <lineage>
        <taxon>Eukaryota</taxon>
        <taxon>Viridiplantae</taxon>
        <taxon>Streptophyta</taxon>
        <taxon>Embryophyta</taxon>
        <taxon>Tracheophyta</taxon>
        <taxon>Spermatophyta</taxon>
        <taxon>Magnoliopsida</taxon>
        <taxon>eudicotyledons</taxon>
        <taxon>Gunneridae</taxon>
        <taxon>Pentapetalae</taxon>
        <taxon>asterids</taxon>
        <taxon>lamiids</taxon>
        <taxon>Gentianales</taxon>
        <taxon>Rubiaceae</taxon>
        <taxon>Rubioideae</taxon>
        <taxon>Spermacoceae</taxon>
        <taxon>Hedyotis-Oldenlandia complex</taxon>
        <taxon>Oldenlandia</taxon>
    </lineage>
</organism>
<dbReference type="Gene3D" id="1.20.1280.50">
    <property type="match status" value="1"/>
</dbReference>
<dbReference type="SMART" id="SM00256">
    <property type="entry name" value="FBOX"/>
    <property type="match status" value="1"/>
</dbReference>
<dbReference type="NCBIfam" id="TIGR01640">
    <property type="entry name" value="F_box_assoc_1"/>
    <property type="match status" value="1"/>
</dbReference>
<protein>
    <submittedName>
        <fullName evidence="2">OLC1v1019431C1</fullName>
    </submittedName>
</protein>
<dbReference type="InterPro" id="IPR036047">
    <property type="entry name" value="F-box-like_dom_sf"/>
</dbReference>
<dbReference type="AlphaFoldDB" id="A0AAV1EE38"/>
<dbReference type="SUPFAM" id="SSF81383">
    <property type="entry name" value="F-box domain"/>
    <property type="match status" value="1"/>
</dbReference>
<proteinExistence type="predicted"/>
<evidence type="ECO:0000259" key="1">
    <source>
        <dbReference type="PROSITE" id="PS50181"/>
    </source>
</evidence>
<name>A0AAV1EE38_OLDCO</name>